<proteinExistence type="predicted"/>
<dbReference type="SUPFAM" id="SSF56973">
    <property type="entry name" value="Aerolisin/ETX pore-forming domain"/>
    <property type="match status" value="1"/>
</dbReference>
<evidence type="ECO:0000313" key="2">
    <source>
        <dbReference type="Proteomes" id="UP000315369"/>
    </source>
</evidence>
<dbReference type="AlphaFoldDB" id="A0A540WR12"/>
<comment type="caution">
    <text evidence="1">The sequence shown here is derived from an EMBL/GenBank/DDBJ whole genome shotgun (WGS) entry which is preliminary data.</text>
</comment>
<dbReference type="Gene3D" id="2.170.15.10">
    <property type="entry name" value="Proaerolysin, chain A, domain 3"/>
    <property type="match status" value="1"/>
</dbReference>
<dbReference type="RefSeq" id="WP_181791125.1">
    <property type="nucleotide sequence ID" value="NZ_VIFM01000188.1"/>
</dbReference>
<organism evidence="1 2">
    <name type="scientific">Myxococcus llanfairpwllgwyngyllgogerychwyrndrobwllllantysiliogogogochensis</name>
    <dbReference type="NCBI Taxonomy" id="2590453"/>
    <lineage>
        <taxon>Bacteria</taxon>
        <taxon>Pseudomonadati</taxon>
        <taxon>Myxococcota</taxon>
        <taxon>Myxococcia</taxon>
        <taxon>Myxococcales</taxon>
        <taxon>Cystobacterineae</taxon>
        <taxon>Myxococcaceae</taxon>
        <taxon>Myxococcus</taxon>
    </lineage>
</organism>
<reference evidence="1 2" key="1">
    <citation type="submission" date="2019-06" db="EMBL/GenBank/DDBJ databases">
        <authorList>
            <person name="Livingstone P."/>
            <person name="Whitworth D."/>
        </authorList>
    </citation>
    <scope>NUCLEOTIDE SEQUENCE [LARGE SCALE GENOMIC DNA]</scope>
    <source>
        <strain evidence="1 2">AM401</strain>
    </source>
</reference>
<evidence type="ECO:0000313" key="1">
    <source>
        <dbReference type="EMBL" id="TQF11441.1"/>
    </source>
</evidence>
<protein>
    <submittedName>
        <fullName evidence="1">Uncharacterized protein</fullName>
    </submittedName>
</protein>
<accession>A0A540WR12</accession>
<dbReference type="Proteomes" id="UP000315369">
    <property type="component" value="Unassembled WGS sequence"/>
</dbReference>
<keyword evidence="2" id="KW-1185">Reference proteome</keyword>
<sequence length="427" mass="46339">MSVVSKLPAPAAPPPAQPSGTVTLYKDAGWVGSPYSVNTRDYLKDTRHSIAGSSLHDEATWIAFNLPVGTVMTLTDNYVAPANGNVYDLINCGRVVDLVGTGQTEAVDLTKINLNDCISAFFWHTPDLSAGAIELYESSAFAGNRTVLFLSEWGAGKTYALDGWYIKDRASSVRWPALVDAQMASLFNNNDGSGAAYGNIKAWGSFSEVSNLKEVGFNDAVSSFSWNNLLPKQSFVKPVDIVVPDSVGKRVSDSLHWPNDSSAVQKQTLSVDVTDEQTTTVTATNQYTAGMQLSYSLSAKKTQGTNEVTKEWTLSVGFVYSHTDESSLTKTQKTTLVVTVELNVPPYCIFDATLWVQLGQLPPGTTYKTTAERWYDQELKGSVYDPANGYWKRTESVTLQMGGTLAVSQTCETKESALPEKPPVTAP</sequence>
<dbReference type="EMBL" id="VIFM01000188">
    <property type="protein sequence ID" value="TQF11441.1"/>
    <property type="molecule type" value="Genomic_DNA"/>
</dbReference>
<name>A0A540WR12_9BACT</name>
<gene>
    <name evidence="1" type="ORF">FJV41_34175</name>
</gene>